<evidence type="ECO:0000256" key="2">
    <source>
        <dbReference type="SAM" id="SignalP"/>
    </source>
</evidence>
<dbReference type="Proteomes" id="UP001620645">
    <property type="component" value="Unassembled WGS sequence"/>
</dbReference>
<evidence type="ECO:0000256" key="1">
    <source>
        <dbReference type="SAM" id="MobiDB-lite"/>
    </source>
</evidence>
<feature type="chain" id="PRO_5044827834" evidence="2">
    <location>
        <begin position="25"/>
        <end position="172"/>
    </location>
</feature>
<feature type="compositionally biased region" description="Basic residues" evidence="1">
    <location>
        <begin position="163"/>
        <end position="172"/>
    </location>
</feature>
<name>A0ABD2HW13_HETSC</name>
<feature type="compositionally biased region" description="Polar residues" evidence="1">
    <location>
        <begin position="127"/>
        <end position="137"/>
    </location>
</feature>
<accession>A0ABD2HW13</accession>
<evidence type="ECO:0000313" key="4">
    <source>
        <dbReference type="Proteomes" id="UP001620645"/>
    </source>
</evidence>
<comment type="caution">
    <text evidence="3">The sequence shown here is derived from an EMBL/GenBank/DDBJ whole genome shotgun (WGS) entry which is preliminary data.</text>
</comment>
<protein>
    <submittedName>
        <fullName evidence="3">Uncharacterized protein</fullName>
    </submittedName>
</protein>
<evidence type="ECO:0000313" key="3">
    <source>
        <dbReference type="EMBL" id="KAL3068955.1"/>
    </source>
</evidence>
<keyword evidence="2" id="KW-0732">Signal</keyword>
<dbReference type="EMBL" id="JBICCN010000434">
    <property type="protein sequence ID" value="KAL3068955.1"/>
    <property type="molecule type" value="Genomic_DNA"/>
</dbReference>
<feature type="region of interest" description="Disordered" evidence="1">
    <location>
        <begin position="120"/>
        <end position="172"/>
    </location>
</feature>
<gene>
    <name evidence="3" type="ORF">niasHS_015670</name>
</gene>
<proteinExistence type="predicted"/>
<organism evidence="3 4">
    <name type="scientific">Heterodera schachtii</name>
    <name type="common">Sugarbeet cyst nematode worm</name>
    <name type="synonym">Tylenchus schachtii</name>
    <dbReference type="NCBI Taxonomy" id="97005"/>
    <lineage>
        <taxon>Eukaryota</taxon>
        <taxon>Metazoa</taxon>
        <taxon>Ecdysozoa</taxon>
        <taxon>Nematoda</taxon>
        <taxon>Chromadorea</taxon>
        <taxon>Rhabditida</taxon>
        <taxon>Tylenchina</taxon>
        <taxon>Tylenchomorpha</taxon>
        <taxon>Tylenchoidea</taxon>
        <taxon>Heteroderidae</taxon>
        <taxon>Heteroderinae</taxon>
        <taxon>Heterodera</taxon>
    </lineage>
</organism>
<reference evidence="3 4" key="1">
    <citation type="submission" date="2024-10" db="EMBL/GenBank/DDBJ databases">
        <authorList>
            <person name="Kim D."/>
        </authorList>
    </citation>
    <scope>NUCLEOTIDE SEQUENCE [LARGE SCALE GENOMIC DNA]</scope>
    <source>
        <strain evidence="3">Taebaek</strain>
    </source>
</reference>
<feature type="signal peptide" evidence="2">
    <location>
        <begin position="1"/>
        <end position="24"/>
    </location>
</feature>
<keyword evidence="4" id="KW-1185">Reference proteome</keyword>
<sequence length="172" mass="18511">MFSARHFVFLLLVILALSIESVNGGPKKEKDKNPKFFNCNPNEFQGIVQQHTGNAFTSSNFAAPQSNPSTGSYFQDLLSQVEASAAGNAFNSSSNFAAPQQPTGHSSGFFNSLPNSTFISFNSNNSQPSQLSGNQQDEVLDVEPLSTVYPPGSKRFPQGRSSKGSKRKGGKQ</sequence>
<dbReference type="AlphaFoldDB" id="A0ABD2HW13"/>